<dbReference type="PANTHER" id="PTHR46791:SF11">
    <property type="entry name" value="INTEGRASE CATALYTIC DOMAIN-CONTAINING PROTEIN"/>
    <property type="match status" value="1"/>
</dbReference>
<dbReference type="AlphaFoldDB" id="A0AA47P9G9"/>
<name>A0AA47P9G9_MERPO</name>
<evidence type="ECO:0000259" key="1">
    <source>
        <dbReference type="Pfam" id="PF24764"/>
    </source>
</evidence>
<dbReference type="Pfam" id="PF24764">
    <property type="entry name" value="rva_4"/>
    <property type="match status" value="1"/>
</dbReference>
<evidence type="ECO:0000313" key="3">
    <source>
        <dbReference type="Proteomes" id="UP001174136"/>
    </source>
</evidence>
<dbReference type="EMBL" id="JAOPHQ010000855">
    <property type="protein sequence ID" value="KAK0153290.1"/>
    <property type="molecule type" value="Genomic_DNA"/>
</dbReference>
<dbReference type="PANTHER" id="PTHR46791">
    <property type="entry name" value="EXPRESSED PROTEIN"/>
    <property type="match status" value="1"/>
</dbReference>
<gene>
    <name evidence="2" type="ORF">N1851_005023</name>
</gene>
<dbReference type="InterPro" id="IPR058913">
    <property type="entry name" value="Integrase_dom_put"/>
</dbReference>
<reference evidence="2" key="1">
    <citation type="journal article" date="2023" name="Front. Mar. Sci.">
        <title>A new Merluccius polli reference genome to investigate the effects of global change in West African waters.</title>
        <authorList>
            <person name="Mateo J.L."/>
            <person name="Blanco-Fernandez C."/>
            <person name="Garcia-Vazquez E."/>
            <person name="Machado-Schiaffino G."/>
        </authorList>
    </citation>
    <scope>NUCLEOTIDE SEQUENCE</scope>
    <source>
        <strain evidence="2">C29</strain>
        <tissue evidence="2">Fin</tissue>
    </source>
</reference>
<accession>A0AA47P9G9</accession>
<dbReference type="Proteomes" id="UP001174136">
    <property type="component" value="Unassembled WGS sequence"/>
</dbReference>
<feature type="domain" description="Integrase core" evidence="1">
    <location>
        <begin position="203"/>
        <end position="359"/>
    </location>
</feature>
<sequence length="445" mass="50176">MTSAARPHLLERLRSRLEHILGRMPLDLDFLEFTCTQELVFLNAVSSQVTVCPAILDSLTQLHSLINLEKDKREQHIAVVQFEQGPAGRQRMVISPEYLSKLLELNLSVPCIAKLLGMSRRMAESDLSVQALYSTMTDEELDQCVREIKSRQPHSGYRMMKALLQARGQRVQYNRVRASMHRVDTTGVISCMVHIGCIARRTYSVPGPQSLMRIDTNHKLIRRVIAFVLQIMYLGAASNNLASTTLAFFLECVEKFGFPLRVRADQGVENVDVARFMFTVRGAGKSSFISGKSVHNQRIERLWRDLWAAVTCIYYDVLHYLEASSMKHTSSADDLDTFRNGWDNHPLRTESNMTPNQLCELGRTHYPIPGPDNTEGMDILDIEWENSGLPFDNQSSIIVPDTACPLTDGQMTALRNAVNPRAASQSFGSDTYIAAVQFCEQFLGQ</sequence>
<keyword evidence="3" id="KW-1185">Reference proteome</keyword>
<proteinExistence type="predicted"/>
<organism evidence="2 3">
    <name type="scientific">Merluccius polli</name>
    <name type="common">Benguela hake</name>
    <name type="synonym">Merluccius cadenati</name>
    <dbReference type="NCBI Taxonomy" id="89951"/>
    <lineage>
        <taxon>Eukaryota</taxon>
        <taxon>Metazoa</taxon>
        <taxon>Chordata</taxon>
        <taxon>Craniata</taxon>
        <taxon>Vertebrata</taxon>
        <taxon>Euteleostomi</taxon>
        <taxon>Actinopterygii</taxon>
        <taxon>Neopterygii</taxon>
        <taxon>Teleostei</taxon>
        <taxon>Neoteleostei</taxon>
        <taxon>Acanthomorphata</taxon>
        <taxon>Zeiogadaria</taxon>
        <taxon>Gadariae</taxon>
        <taxon>Gadiformes</taxon>
        <taxon>Gadoidei</taxon>
        <taxon>Merlucciidae</taxon>
        <taxon>Merluccius</taxon>
    </lineage>
</organism>
<comment type="caution">
    <text evidence="2">The sequence shown here is derived from an EMBL/GenBank/DDBJ whole genome shotgun (WGS) entry which is preliminary data.</text>
</comment>
<protein>
    <recommendedName>
        <fullName evidence="1">Integrase core domain-containing protein</fullName>
    </recommendedName>
</protein>
<evidence type="ECO:0000313" key="2">
    <source>
        <dbReference type="EMBL" id="KAK0153290.1"/>
    </source>
</evidence>